<keyword evidence="7" id="KW-0269">Exonuclease</keyword>
<dbReference type="STRING" id="1797263.A2397_02745"/>
<dbReference type="PROSITE" id="PS51198">
    <property type="entry name" value="UVRD_HELICASE_ATP_BIND"/>
    <property type="match status" value="1"/>
</dbReference>
<dbReference type="Gene3D" id="3.90.320.10">
    <property type="match status" value="1"/>
</dbReference>
<evidence type="ECO:0000256" key="7">
    <source>
        <dbReference type="ARBA" id="ARBA00022839"/>
    </source>
</evidence>
<dbReference type="Proteomes" id="UP000176424">
    <property type="component" value="Unassembled WGS sequence"/>
</dbReference>
<dbReference type="InterPro" id="IPR014016">
    <property type="entry name" value="UvrD-like_ATP-bd"/>
</dbReference>
<dbReference type="InterPro" id="IPR011335">
    <property type="entry name" value="Restrct_endonuc-II-like"/>
</dbReference>
<keyword evidence="11" id="KW-0413">Isomerase</keyword>
<keyword evidence="10" id="KW-0234">DNA repair</keyword>
<accession>A0A1F4ZV05</accession>
<dbReference type="Gene3D" id="1.10.486.10">
    <property type="entry name" value="PCRA, domain 4"/>
    <property type="match status" value="1"/>
</dbReference>
<comment type="similarity">
    <text evidence="1">Belongs to the helicase family. UvrD subfamily.</text>
</comment>
<proteinExistence type="inferred from homology"/>
<reference evidence="18 19" key="1">
    <citation type="journal article" date="2016" name="Nat. Commun.">
        <title>Thousands of microbial genomes shed light on interconnected biogeochemical processes in an aquifer system.</title>
        <authorList>
            <person name="Anantharaman K."/>
            <person name="Brown C.T."/>
            <person name="Hug L.A."/>
            <person name="Sharon I."/>
            <person name="Castelle C.J."/>
            <person name="Probst A.J."/>
            <person name="Thomas B.C."/>
            <person name="Singh A."/>
            <person name="Wilkins M.J."/>
            <person name="Karaoz U."/>
            <person name="Brodie E.L."/>
            <person name="Williams K.H."/>
            <person name="Hubbard S.S."/>
            <person name="Banfield J.F."/>
        </authorList>
    </citation>
    <scope>NUCLEOTIDE SEQUENCE [LARGE SCALE GENOMIC DNA]</scope>
</reference>
<evidence type="ECO:0000256" key="13">
    <source>
        <dbReference type="ARBA" id="ARBA00034808"/>
    </source>
</evidence>
<dbReference type="EMBL" id="MEXR01000036">
    <property type="protein sequence ID" value="OGD09224.1"/>
    <property type="molecule type" value="Genomic_DNA"/>
</dbReference>
<dbReference type="CDD" id="cd18807">
    <property type="entry name" value="SF1_C_UvrD"/>
    <property type="match status" value="1"/>
</dbReference>
<dbReference type="EC" id="5.6.2.4" evidence="13"/>
<dbReference type="AlphaFoldDB" id="A0A1F4ZV05"/>
<dbReference type="SUPFAM" id="SSF52540">
    <property type="entry name" value="P-loop containing nucleoside triphosphate hydrolases"/>
    <property type="match status" value="1"/>
</dbReference>
<evidence type="ECO:0000256" key="10">
    <source>
        <dbReference type="ARBA" id="ARBA00023204"/>
    </source>
</evidence>
<dbReference type="InterPro" id="IPR013986">
    <property type="entry name" value="DExx_box_DNA_helicase_dom_sf"/>
</dbReference>
<evidence type="ECO:0000256" key="4">
    <source>
        <dbReference type="ARBA" id="ARBA00022763"/>
    </source>
</evidence>
<comment type="catalytic activity">
    <reaction evidence="14">
        <text>ATP + H2O = ADP + phosphate + H(+)</text>
        <dbReference type="Rhea" id="RHEA:13065"/>
        <dbReference type="ChEBI" id="CHEBI:15377"/>
        <dbReference type="ChEBI" id="CHEBI:15378"/>
        <dbReference type="ChEBI" id="CHEBI:30616"/>
        <dbReference type="ChEBI" id="CHEBI:43474"/>
        <dbReference type="ChEBI" id="CHEBI:456216"/>
        <dbReference type="EC" id="5.6.2.4"/>
    </reaction>
</comment>
<evidence type="ECO:0000256" key="9">
    <source>
        <dbReference type="ARBA" id="ARBA00023125"/>
    </source>
</evidence>
<dbReference type="InterPro" id="IPR000212">
    <property type="entry name" value="DNA_helicase_UvrD/REP"/>
</dbReference>
<evidence type="ECO:0000256" key="2">
    <source>
        <dbReference type="ARBA" id="ARBA00022722"/>
    </source>
</evidence>
<evidence type="ECO:0000256" key="3">
    <source>
        <dbReference type="ARBA" id="ARBA00022741"/>
    </source>
</evidence>
<feature type="domain" description="UvrD-like helicase C-terminal" evidence="17">
    <location>
        <begin position="305"/>
        <end position="588"/>
    </location>
</feature>
<comment type="catalytic activity">
    <reaction evidence="12">
        <text>Couples ATP hydrolysis with the unwinding of duplex DNA by translocating in the 3'-5' direction.</text>
        <dbReference type="EC" id="5.6.2.4"/>
    </reaction>
</comment>
<keyword evidence="3 15" id="KW-0547">Nucleotide-binding</keyword>
<evidence type="ECO:0000313" key="18">
    <source>
        <dbReference type="EMBL" id="OGD09224.1"/>
    </source>
</evidence>
<name>A0A1F4ZV05_9BACT</name>
<comment type="caution">
    <text evidence="18">The sequence shown here is derived from an EMBL/GenBank/DDBJ whole genome shotgun (WGS) entry which is preliminary data.</text>
</comment>
<dbReference type="InterPro" id="IPR027417">
    <property type="entry name" value="P-loop_NTPase"/>
</dbReference>
<evidence type="ECO:0000256" key="8">
    <source>
        <dbReference type="ARBA" id="ARBA00022840"/>
    </source>
</evidence>
<dbReference type="SUPFAM" id="SSF52980">
    <property type="entry name" value="Restriction endonuclease-like"/>
    <property type="match status" value="1"/>
</dbReference>
<keyword evidence="6 15" id="KW-0347">Helicase</keyword>
<dbReference type="GO" id="GO:0005524">
    <property type="term" value="F:ATP binding"/>
    <property type="evidence" value="ECO:0007669"/>
    <property type="project" value="UniProtKB-UniRule"/>
</dbReference>
<evidence type="ECO:0000256" key="6">
    <source>
        <dbReference type="ARBA" id="ARBA00022806"/>
    </source>
</evidence>
<dbReference type="InterPro" id="IPR038726">
    <property type="entry name" value="PDDEXK_AddAB-type"/>
</dbReference>
<dbReference type="PANTHER" id="PTHR11070:SF2">
    <property type="entry name" value="ATP-DEPENDENT DNA HELICASE SRS2"/>
    <property type="match status" value="1"/>
</dbReference>
<dbReference type="GO" id="GO:0000725">
    <property type="term" value="P:recombinational repair"/>
    <property type="evidence" value="ECO:0007669"/>
    <property type="project" value="TreeGrafter"/>
</dbReference>
<keyword evidence="9" id="KW-0238">DNA-binding</keyword>
<dbReference type="InterPro" id="IPR014017">
    <property type="entry name" value="DNA_helicase_UvrD-like_C"/>
</dbReference>
<dbReference type="Gene3D" id="1.10.10.160">
    <property type="match status" value="1"/>
</dbReference>
<evidence type="ECO:0000259" key="16">
    <source>
        <dbReference type="PROSITE" id="PS51198"/>
    </source>
</evidence>
<feature type="binding site" evidence="15">
    <location>
        <begin position="25"/>
        <end position="32"/>
    </location>
    <ligand>
        <name>ATP</name>
        <dbReference type="ChEBI" id="CHEBI:30616"/>
    </ligand>
</feature>
<evidence type="ECO:0000259" key="17">
    <source>
        <dbReference type="PROSITE" id="PS51217"/>
    </source>
</evidence>
<dbReference type="PROSITE" id="PS51217">
    <property type="entry name" value="UVRD_HELICASE_CTER"/>
    <property type="match status" value="1"/>
</dbReference>
<dbReference type="GO" id="GO:0004527">
    <property type="term" value="F:exonuclease activity"/>
    <property type="evidence" value="ECO:0007669"/>
    <property type="project" value="UniProtKB-KW"/>
</dbReference>
<organism evidence="18 19">
    <name type="scientific">Candidatus Amesbacteria bacterium RIFOXYB1_FULL_44_23</name>
    <dbReference type="NCBI Taxonomy" id="1797263"/>
    <lineage>
        <taxon>Bacteria</taxon>
        <taxon>Candidatus Amesiibacteriota</taxon>
    </lineage>
</organism>
<keyword evidence="5 15" id="KW-0378">Hydrolase</keyword>
<evidence type="ECO:0000256" key="15">
    <source>
        <dbReference type="PROSITE-ProRule" id="PRU00560"/>
    </source>
</evidence>
<evidence type="ECO:0000256" key="1">
    <source>
        <dbReference type="ARBA" id="ARBA00009922"/>
    </source>
</evidence>
<keyword evidence="2" id="KW-0540">Nuclease</keyword>
<protein>
    <recommendedName>
        <fullName evidence="13">DNA 3'-5' helicase</fullName>
        <ecNumber evidence="13">5.6.2.4</ecNumber>
    </recommendedName>
</protein>
<keyword evidence="8 15" id="KW-0067">ATP-binding</keyword>
<evidence type="ECO:0000313" key="19">
    <source>
        <dbReference type="Proteomes" id="UP000176424"/>
    </source>
</evidence>
<keyword evidence="4" id="KW-0227">DNA damage</keyword>
<dbReference type="Gene3D" id="3.40.50.300">
    <property type="entry name" value="P-loop containing nucleotide triphosphate hydrolases"/>
    <property type="match status" value="2"/>
</dbReference>
<dbReference type="InterPro" id="IPR011604">
    <property type="entry name" value="PDDEXK-like_dom_sf"/>
</dbReference>
<evidence type="ECO:0000256" key="14">
    <source>
        <dbReference type="ARBA" id="ARBA00048988"/>
    </source>
</evidence>
<dbReference type="Pfam" id="PF12705">
    <property type="entry name" value="PDDEXK_1"/>
    <property type="match status" value="1"/>
</dbReference>
<gene>
    <name evidence="18" type="ORF">A2397_02745</name>
</gene>
<dbReference type="Pfam" id="PF13361">
    <property type="entry name" value="UvrD_C"/>
    <property type="match status" value="1"/>
</dbReference>
<dbReference type="Pfam" id="PF00580">
    <property type="entry name" value="UvrD-helicase"/>
    <property type="match status" value="1"/>
</dbReference>
<evidence type="ECO:0000256" key="12">
    <source>
        <dbReference type="ARBA" id="ARBA00034617"/>
    </source>
</evidence>
<dbReference type="CDD" id="cd17932">
    <property type="entry name" value="DEXQc_UvrD"/>
    <property type="match status" value="1"/>
</dbReference>
<dbReference type="GO" id="GO:0043138">
    <property type="term" value="F:3'-5' DNA helicase activity"/>
    <property type="evidence" value="ECO:0007669"/>
    <property type="project" value="UniProtKB-EC"/>
</dbReference>
<evidence type="ECO:0000256" key="11">
    <source>
        <dbReference type="ARBA" id="ARBA00023235"/>
    </source>
</evidence>
<evidence type="ECO:0000256" key="5">
    <source>
        <dbReference type="ARBA" id="ARBA00022801"/>
    </source>
</evidence>
<dbReference type="PANTHER" id="PTHR11070">
    <property type="entry name" value="UVRD / RECB / PCRA DNA HELICASE FAMILY MEMBER"/>
    <property type="match status" value="1"/>
</dbReference>
<sequence>MAENKLNLQQLKAVNHKTGPLLIIAGAGTGKTTVITKRIHKLITKGFALPSEILALTFTEKAAQEMEERVDKLLPYGYTQMWIMTFHSFCDRVLRDEGLHIGLNTNYSLVTDVDRIALFRRHLFEFELDYFRPLGNPNKFISAILQHFDRLRDEDISPDQYQSWVDSFHLKGQVTDGGMLEKQQYQELAKCYKKFQEIKLKQNVLDFSDLISYCLTLFRTRPNVQKTYHQKFKYILVDEFQDTNYAQNVLVNLLVNSSRNITVVADDDQAIYRWRGASVSNVLQFKKTYPKSKIVTLTRNYRSSQNILDASYRLIQNNNPDRLEVKAKIIKKLKSSKSDPGIPPQYLHFDHVENEADGIAKKIKDLIGDSPDSYRPQDIAILVRANAHARMIVKSLDSLGIPNQYLGPAKLFEQPEVKDLIAYLKVIDDSLDIQSLFRVLSMDIFDIPVNELIDLNTHSQKNGLSFFKACESSNNEKILKVIDLIKSHVVRSPKESAGTLLFDFLEKTGLLSTILNLSGTMNETKADNIIKFFNRLKGFEPDISLSLTRSVLEWIDLSSEVGESPLISGADLTQSDSVKLLTIHSAKGLEFPVVFLTNLVMGRFPSIEKKEPIPIPLALAKEVLPQGDFHLQEERRLFYVGMTRAQQLLIMTSASYYGDAKRVKKPSLFLHESLGNQATDPLNHIATQPSLLDWQPAQFSFHNHPSPSQSKAKIDYLSYSQIQTFKDCPLHYKAKYILKLSSPPSAASSFGNTIHKTLRDYYLNKKQNPKIDILDIYAQNWTPQGYLNPKHSSDYFDKGKKYLTQYLQVNRNEVQPTLMEESFMVPVGSLKIGGKIDRVDVLPGGQIEIIDYKTSTKSLTPKQASTDLQLSFYALAANLLKQSPFNKQPSDIKLSLYYFEDQQKVSVFQSAEQLESAKKEILQAALEIESSDFRCSGDFICQGICDYRILCDLDRKN</sequence>
<dbReference type="GO" id="GO:0003677">
    <property type="term" value="F:DNA binding"/>
    <property type="evidence" value="ECO:0007669"/>
    <property type="project" value="UniProtKB-KW"/>
</dbReference>
<feature type="domain" description="UvrD-like helicase ATP-binding" evidence="16">
    <location>
        <begin position="4"/>
        <end position="304"/>
    </location>
</feature>